<organism evidence="1 2">
    <name type="scientific">Nyssa sinensis</name>
    <dbReference type="NCBI Taxonomy" id="561372"/>
    <lineage>
        <taxon>Eukaryota</taxon>
        <taxon>Viridiplantae</taxon>
        <taxon>Streptophyta</taxon>
        <taxon>Embryophyta</taxon>
        <taxon>Tracheophyta</taxon>
        <taxon>Spermatophyta</taxon>
        <taxon>Magnoliopsida</taxon>
        <taxon>eudicotyledons</taxon>
        <taxon>Gunneridae</taxon>
        <taxon>Pentapetalae</taxon>
        <taxon>asterids</taxon>
        <taxon>Cornales</taxon>
        <taxon>Nyssaceae</taxon>
        <taxon>Nyssa</taxon>
    </lineage>
</organism>
<dbReference type="AlphaFoldDB" id="A0A5J4ZWD7"/>
<keyword evidence="2" id="KW-1185">Reference proteome</keyword>
<dbReference type="Proteomes" id="UP000325577">
    <property type="component" value="Linkage Group LG4"/>
</dbReference>
<name>A0A5J4ZWD7_9ASTE</name>
<evidence type="ECO:0000313" key="2">
    <source>
        <dbReference type="Proteomes" id="UP000325577"/>
    </source>
</evidence>
<reference evidence="1 2" key="1">
    <citation type="submission" date="2019-09" db="EMBL/GenBank/DDBJ databases">
        <title>A chromosome-level genome assembly of the Chinese tupelo Nyssa sinensis.</title>
        <authorList>
            <person name="Yang X."/>
            <person name="Kang M."/>
            <person name="Yang Y."/>
            <person name="Xiong H."/>
            <person name="Wang M."/>
            <person name="Zhang Z."/>
            <person name="Wang Z."/>
            <person name="Wu H."/>
            <person name="Ma T."/>
            <person name="Liu J."/>
            <person name="Xi Z."/>
        </authorList>
    </citation>
    <scope>NUCLEOTIDE SEQUENCE [LARGE SCALE GENOMIC DNA]</scope>
    <source>
        <strain evidence="1">J267</strain>
        <tissue evidence="1">Leaf</tissue>
    </source>
</reference>
<sequence length="104" mass="11899">MPLPAPLLLQVKAVLLRGDIGSALTSCFRRERHLVKMLKQRERFDSLVHMTCSSLYEMQLKIFLAMVLLFWRLFMANQVARLQFDLGSPASGGCANFLYQYGVM</sequence>
<accession>A0A5J4ZWD7</accession>
<protein>
    <submittedName>
        <fullName evidence="1">Uncharacterized protein</fullName>
    </submittedName>
</protein>
<gene>
    <name evidence="1" type="ORF">F0562_009566</name>
</gene>
<evidence type="ECO:0000313" key="1">
    <source>
        <dbReference type="EMBL" id="KAA8523143.1"/>
    </source>
</evidence>
<dbReference type="EMBL" id="CM018047">
    <property type="protein sequence ID" value="KAA8523143.1"/>
    <property type="molecule type" value="Genomic_DNA"/>
</dbReference>
<proteinExistence type="predicted"/>